<feature type="binding site" evidence="15">
    <location>
        <position position="246"/>
    </location>
    <ligand>
        <name>ATP</name>
        <dbReference type="ChEBI" id="CHEBI:30616"/>
    </ligand>
</feature>
<dbReference type="InterPro" id="IPR017945">
    <property type="entry name" value="DHBP_synth_RibB-like_a/b_dom"/>
</dbReference>
<feature type="binding site" evidence="15">
    <location>
        <position position="168"/>
    </location>
    <ligand>
        <name>ATP</name>
        <dbReference type="ChEBI" id="CHEBI:30616"/>
    </ligand>
</feature>
<evidence type="ECO:0000256" key="7">
    <source>
        <dbReference type="ARBA" id="ARBA00022694"/>
    </source>
</evidence>
<evidence type="ECO:0000256" key="3">
    <source>
        <dbReference type="ARBA" id="ARBA00012584"/>
    </source>
</evidence>
<reference evidence="17" key="1">
    <citation type="submission" date="2021-03" db="EMBL/GenBank/DDBJ databases">
        <authorList>
            <person name="Tagirdzhanova G."/>
        </authorList>
    </citation>
    <scope>NUCLEOTIDE SEQUENCE</scope>
</reference>
<dbReference type="GO" id="GO:0005524">
    <property type="term" value="F:ATP binding"/>
    <property type="evidence" value="ECO:0007669"/>
    <property type="project" value="UniProtKB-UniRule"/>
</dbReference>
<keyword evidence="9 14" id="KW-0547">Nucleotide-binding</keyword>
<dbReference type="Pfam" id="PF03481">
    <property type="entry name" value="Sua5_C"/>
    <property type="match status" value="1"/>
</dbReference>
<dbReference type="InterPro" id="IPR010923">
    <property type="entry name" value="T(6)A37_SUA5"/>
</dbReference>
<gene>
    <name evidence="17" type="ORF">GOMPHAMPRED_000082</name>
</gene>
<dbReference type="GO" id="GO:0061710">
    <property type="term" value="F:L-threonylcarbamoyladenylate synthase"/>
    <property type="evidence" value="ECO:0007669"/>
    <property type="project" value="UniProtKB-EC"/>
</dbReference>
<evidence type="ECO:0000256" key="5">
    <source>
        <dbReference type="ARBA" id="ARBA00022490"/>
    </source>
</evidence>
<comment type="caution">
    <text evidence="17">The sequence shown here is derived from an EMBL/GenBank/DDBJ whole genome shotgun (WGS) entry which is preliminary data.</text>
</comment>
<evidence type="ECO:0000256" key="11">
    <source>
        <dbReference type="ARBA" id="ARBA00029774"/>
    </source>
</evidence>
<evidence type="ECO:0000313" key="17">
    <source>
        <dbReference type="EMBL" id="CAF9903071.1"/>
    </source>
</evidence>
<feature type="binding site" evidence="15">
    <location>
        <position position="73"/>
    </location>
    <ligand>
        <name>L-threonine</name>
        <dbReference type="ChEBI" id="CHEBI:57926"/>
    </ligand>
</feature>
<dbReference type="GO" id="GO:0006450">
    <property type="term" value="P:regulation of translational fidelity"/>
    <property type="evidence" value="ECO:0007669"/>
    <property type="project" value="TreeGrafter"/>
</dbReference>
<evidence type="ECO:0000256" key="9">
    <source>
        <dbReference type="ARBA" id="ARBA00022741"/>
    </source>
</evidence>
<dbReference type="PROSITE" id="PS51163">
    <property type="entry name" value="YRDC"/>
    <property type="match status" value="1"/>
</dbReference>
<evidence type="ECO:0000256" key="13">
    <source>
        <dbReference type="ARBA" id="ARBA00056339"/>
    </source>
</evidence>
<evidence type="ECO:0000256" key="10">
    <source>
        <dbReference type="ARBA" id="ARBA00022840"/>
    </source>
</evidence>
<dbReference type="InterPro" id="IPR006070">
    <property type="entry name" value="Sua5-like_dom"/>
</dbReference>
<comment type="function">
    <text evidence="13">Required for the formation of a threonylcarbamoyl group on adenosine at position 37 (t(6)A37) in tRNAs that read codons beginning with adenine. Likely catalyzes the conversion of L-threonine, HCO(3)(-)/CO(2) and ATP to give threonylcarbamoyl-AMP (TC-AMP) as the acyladenylate intermediate, with the release of diphosphate. Required for normal translation, by ensuring translation fidelity at the level of codon recognition, appropriate translation initiation selection and maintenance of reading frame. Also involved in telomere replication. Binds to single-stranded telomeric (ssTG) DNA and positively regulates telomere length.</text>
</comment>
<keyword evidence="10 14" id="KW-0067">ATP-binding</keyword>
<dbReference type="Gene3D" id="3.90.870.10">
    <property type="entry name" value="DHBP synthase"/>
    <property type="match status" value="1"/>
</dbReference>
<dbReference type="SUPFAM" id="SSF55821">
    <property type="entry name" value="YrdC/RibB"/>
    <property type="match status" value="1"/>
</dbReference>
<dbReference type="GO" id="GO:0003725">
    <property type="term" value="F:double-stranded RNA binding"/>
    <property type="evidence" value="ECO:0007669"/>
    <property type="project" value="UniProtKB-UniRule"/>
</dbReference>
<dbReference type="PANTHER" id="PTHR17490:SF16">
    <property type="entry name" value="THREONYLCARBAMOYL-AMP SYNTHASE"/>
    <property type="match status" value="1"/>
</dbReference>
<feature type="binding site" evidence="15">
    <location>
        <position position="287"/>
    </location>
    <ligand>
        <name>ATP</name>
        <dbReference type="ChEBI" id="CHEBI:30616"/>
    </ligand>
</feature>
<dbReference type="Gene3D" id="3.40.50.11030">
    <property type="entry name" value="Threonylcarbamoyl-AMP synthase, C-terminal domain"/>
    <property type="match status" value="1"/>
</dbReference>
<dbReference type="EMBL" id="CAJPDQ010000001">
    <property type="protein sequence ID" value="CAF9903071.1"/>
    <property type="molecule type" value="Genomic_DNA"/>
</dbReference>
<sequence>MASPNTESSALPIYTRTLPVDPEQIGTITFTKPNNFLSPWTFTPSTSDSGANLLAAADALQSSLYPVAFPTETVYGLGANAFSSAAVQGIYTAKQRPSDNPLIVHISSLDMLRRILDPLGTNAANGTECIPPIYNHLISTFWPGPLSILLPLPTGSKLAPEVSAGQPTFAARMPINILALALIQLCQLPLAAPSANASTRPSPTTAQHVTHDLGGRIELILDGGPCTVGVESTVVDGLCTPPAILRPGGISIDQIRQIPGWQDVTIAYKDTTTSNAPRAPGMKYKHYSPTAAVVLAEPNTPWSQIWQRIVHDNTCKTVGILRSRTWPDISSIQGGVAPSQCFSGSASATVYNGDGGHHKLQVFSIALGRATQEIARGLFAGLRELDLLGVERIYVEGISERGEQGSDDDDNDDGAAAAAVMNRLRKAASEVV</sequence>
<proteinExistence type="inferred from homology"/>
<feature type="binding site" evidence="15">
    <location>
        <position position="105"/>
    </location>
    <ligand>
        <name>L-threonine</name>
        <dbReference type="ChEBI" id="CHEBI:57926"/>
    </ligand>
</feature>
<dbReference type="FunFam" id="3.90.870.10:FF:000008">
    <property type="entry name" value="Threonylcarbamoyl-AMP synthase"/>
    <property type="match status" value="1"/>
</dbReference>
<keyword evidence="8 14" id="KW-0548">Nucleotidyltransferase</keyword>
<comment type="subcellular location">
    <subcellularLocation>
        <location evidence="1 14">Cytoplasm</location>
    </subcellularLocation>
</comment>
<evidence type="ECO:0000256" key="4">
    <source>
        <dbReference type="ARBA" id="ARBA00015492"/>
    </source>
</evidence>
<feature type="binding site" evidence="15">
    <location>
        <position position="202"/>
    </location>
    <ligand>
        <name>ATP</name>
        <dbReference type="ChEBI" id="CHEBI:30616"/>
    </ligand>
</feature>
<dbReference type="GO" id="GO:0005737">
    <property type="term" value="C:cytoplasm"/>
    <property type="evidence" value="ECO:0007669"/>
    <property type="project" value="UniProtKB-SubCell"/>
</dbReference>
<feature type="binding site" evidence="15">
    <location>
        <position position="100"/>
    </location>
    <ligand>
        <name>ATP</name>
        <dbReference type="ChEBI" id="CHEBI:30616"/>
    </ligand>
</feature>
<keyword evidence="6 14" id="KW-0808">Transferase</keyword>
<dbReference type="Pfam" id="PF01300">
    <property type="entry name" value="Sua5_yciO_yrdC"/>
    <property type="match status" value="1"/>
</dbReference>
<feature type="binding site" evidence="15">
    <location>
        <position position="232"/>
    </location>
    <ligand>
        <name>L-threonine</name>
        <dbReference type="ChEBI" id="CHEBI:57926"/>
    </ligand>
</feature>
<dbReference type="PANTHER" id="PTHR17490">
    <property type="entry name" value="SUA5"/>
    <property type="match status" value="1"/>
</dbReference>
<dbReference type="NCBIfam" id="TIGR00057">
    <property type="entry name" value="L-threonylcarbamoyladenylate synthase"/>
    <property type="match status" value="1"/>
</dbReference>
<dbReference type="InterPro" id="IPR038385">
    <property type="entry name" value="Sua5/YwlC_C"/>
</dbReference>
<accession>A0A8H3E9V6</accession>
<dbReference type="AlphaFoldDB" id="A0A8H3E9V6"/>
<dbReference type="InterPro" id="IPR050156">
    <property type="entry name" value="TC-AMP_synthase_SUA5"/>
</dbReference>
<evidence type="ECO:0000256" key="2">
    <source>
        <dbReference type="ARBA" id="ARBA00007663"/>
    </source>
</evidence>
<dbReference type="Proteomes" id="UP000664169">
    <property type="component" value="Unassembled WGS sequence"/>
</dbReference>
<dbReference type="GO" id="GO:0002949">
    <property type="term" value="P:tRNA threonylcarbamoyladenosine modification"/>
    <property type="evidence" value="ECO:0007669"/>
    <property type="project" value="UniProtKB-ARBA"/>
</dbReference>
<name>A0A8H3E9V6_9LECA</name>
<evidence type="ECO:0000256" key="15">
    <source>
        <dbReference type="PIRSR" id="PIRSR004930-1"/>
    </source>
</evidence>
<feature type="binding site" evidence="15">
    <location>
        <position position="96"/>
    </location>
    <ligand>
        <name>ATP</name>
        <dbReference type="ChEBI" id="CHEBI:30616"/>
    </ligand>
</feature>
<evidence type="ECO:0000256" key="14">
    <source>
        <dbReference type="PIRNR" id="PIRNR004930"/>
    </source>
</evidence>
<evidence type="ECO:0000259" key="16">
    <source>
        <dbReference type="PROSITE" id="PS51163"/>
    </source>
</evidence>
<dbReference type="PIRSF" id="PIRSF004930">
    <property type="entry name" value="Tln_factor_SUA5"/>
    <property type="match status" value="1"/>
</dbReference>
<feature type="binding site" evidence="15">
    <location>
        <position position="172"/>
    </location>
    <ligand>
        <name>L-threonine</name>
        <dbReference type="ChEBI" id="CHEBI:57926"/>
    </ligand>
</feature>
<organism evidence="17 18">
    <name type="scientific">Gomphillus americanus</name>
    <dbReference type="NCBI Taxonomy" id="1940652"/>
    <lineage>
        <taxon>Eukaryota</taxon>
        <taxon>Fungi</taxon>
        <taxon>Dikarya</taxon>
        <taxon>Ascomycota</taxon>
        <taxon>Pezizomycotina</taxon>
        <taxon>Lecanoromycetes</taxon>
        <taxon>OSLEUM clade</taxon>
        <taxon>Ostropomycetidae</taxon>
        <taxon>Ostropales</taxon>
        <taxon>Graphidaceae</taxon>
        <taxon>Gomphilloideae</taxon>
        <taxon>Gomphillus</taxon>
    </lineage>
</organism>
<comment type="similarity">
    <text evidence="2 14">Belongs to the SUA5 family.</text>
</comment>
<comment type="catalytic activity">
    <reaction evidence="12 14">
        <text>L-threonine + hydrogencarbonate + ATP = L-threonylcarbamoyladenylate + diphosphate + H2O</text>
        <dbReference type="Rhea" id="RHEA:36407"/>
        <dbReference type="ChEBI" id="CHEBI:15377"/>
        <dbReference type="ChEBI" id="CHEBI:17544"/>
        <dbReference type="ChEBI" id="CHEBI:30616"/>
        <dbReference type="ChEBI" id="CHEBI:33019"/>
        <dbReference type="ChEBI" id="CHEBI:57926"/>
        <dbReference type="ChEBI" id="CHEBI:73682"/>
        <dbReference type="EC" id="2.7.7.87"/>
    </reaction>
</comment>
<evidence type="ECO:0000256" key="12">
    <source>
        <dbReference type="ARBA" id="ARBA00048366"/>
    </source>
</evidence>
<feature type="domain" description="YrdC-like" evidence="16">
    <location>
        <begin position="50"/>
        <end position="250"/>
    </location>
</feature>
<feature type="binding site" evidence="15">
    <location>
        <position position="192"/>
    </location>
    <ligand>
        <name>L-threonine</name>
        <dbReference type="ChEBI" id="CHEBI:57926"/>
    </ligand>
</feature>
<dbReference type="InterPro" id="IPR005145">
    <property type="entry name" value="Sua5_C"/>
</dbReference>
<evidence type="ECO:0000313" key="18">
    <source>
        <dbReference type="Proteomes" id="UP000664169"/>
    </source>
</evidence>
<dbReference type="OrthoDB" id="412787at2759"/>
<keyword evidence="5 14" id="KW-0963">Cytoplasm</keyword>
<protein>
    <recommendedName>
        <fullName evidence="4 14">Threonylcarbamoyl-AMP synthase</fullName>
        <shortName evidence="14">TC-AMP synthase</shortName>
        <ecNumber evidence="3 14">2.7.7.87</ecNumber>
    </recommendedName>
    <alternativeName>
        <fullName evidence="11 14">L-threonylcarbamoyladenylate synthase</fullName>
    </alternativeName>
</protein>
<evidence type="ECO:0000256" key="8">
    <source>
        <dbReference type="ARBA" id="ARBA00022695"/>
    </source>
</evidence>
<evidence type="ECO:0000256" key="1">
    <source>
        <dbReference type="ARBA" id="ARBA00004496"/>
    </source>
</evidence>
<keyword evidence="18" id="KW-1185">Reference proteome</keyword>
<keyword evidence="7 14" id="KW-0819">tRNA processing</keyword>
<dbReference type="GO" id="GO:0000049">
    <property type="term" value="F:tRNA binding"/>
    <property type="evidence" value="ECO:0007669"/>
    <property type="project" value="TreeGrafter"/>
</dbReference>
<evidence type="ECO:0000256" key="6">
    <source>
        <dbReference type="ARBA" id="ARBA00022679"/>
    </source>
</evidence>
<feature type="binding site" evidence="15">
    <location>
        <position position="194"/>
    </location>
    <ligand>
        <name>ATP</name>
        <dbReference type="ChEBI" id="CHEBI:30616"/>
    </ligand>
</feature>
<dbReference type="EC" id="2.7.7.87" evidence="3 14"/>